<dbReference type="InterPro" id="IPR007345">
    <property type="entry name" value="Polysacch_pyruvyl_Trfase"/>
</dbReference>
<organism evidence="2 3">
    <name type="scientific">Bacteroides uniformis</name>
    <dbReference type="NCBI Taxonomy" id="820"/>
    <lineage>
        <taxon>Bacteria</taxon>
        <taxon>Pseudomonadati</taxon>
        <taxon>Bacteroidota</taxon>
        <taxon>Bacteroidia</taxon>
        <taxon>Bacteroidales</taxon>
        <taxon>Bacteroidaceae</taxon>
        <taxon>Bacteroides</taxon>
    </lineage>
</organism>
<dbReference type="AlphaFoldDB" id="A0A3E4XHQ5"/>
<dbReference type="RefSeq" id="WP_117749578.1">
    <property type="nucleotide sequence ID" value="NZ_QSTL01000013.1"/>
</dbReference>
<protein>
    <submittedName>
        <fullName evidence="2">Polysaccharide pyruvyl transferase family protein</fullName>
    </submittedName>
</protein>
<proteinExistence type="predicted"/>
<accession>A0A3E4XHQ5</accession>
<evidence type="ECO:0000313" key="3">
    <source>
        <dbReference type="Proteomes" id="UP000261295"/>
    </source>
</evidence>
<evidence type="ECO:0000259" key="1">
    <source>
        <dbReference type="Pfam" id="PF04230"/>
    </source>
</evidence>
<comment type="caution">
    <text evidence="2">The sequence shown here is derived from an EMBL/GenBank/DDBJ whole genome shotgun (WGS) entry which is preliminary data.</text>
</comment>
<feature type="domain" description="Polysaccharide pyruvyl transferase" evidence="1">
    <location>
        <begin position="13"/>
        <end position="297"/>
    </location>
</feature>
<name>A0A3E4XHQ5_BACUN</name>
<evidence type="ECO:0000313" key="2">
    <source>
        <dbReference type="EMBL" id="RGM53976.1"/>
    </source>
</evidence>
<reference evidence="2 3" key="1">
    <citation type="submission" date="2018-08" db="EMBL/GenBank/DDBJ databases">
        <title>A genome reference for cultivated species of the human gut microbiota.</title>
        <authorList>
            <person name="Zou Y."/>
            <person name="Xue W."/>
            <person name="Luo G."/>
        </authorList>
    </citation>
    <scope>NUCLEOTIDE SEQUENCE [LARGE SCALE GENOMIC DNA]</scope>
    <source>
        <strain evidence="2 3">OM07-9</strain>
    </source>
</reference>
<sequence>MKIGILTFHRACNYGAALQCFALVKKLNTMGCDAEVIDYRSKAIEQSYQLINMRGLKNFLASILCLHESMKKKKKFRFFSKAFVPISDVIYYSAPEISNQYDMCFVGSDQVWSKRINRGFDPVFWGQFNGKKATYAASMGTDHSYSSAEYAKLKGYLKNFDFLSTREDSLRNEMAPLTDKQIQTVVDPTLLISRKDYENIAIKPQEENYVLYYQMEYHPQSKDFVANIAKQLDCKVITLMGPNEQYEGVEHIHKMIPEVNVQEFVGYILNARCVVASSFHGTALPIAMRKDFYFLANNATDRSENLLRHIGALDRMKQSGETIKFLPVDYSVVEPLLNVFVSESVEYIQNCINSETKCEN</sequence>
<gene>
    <name evidence="2" type="ORF">DXC07_13705</name>
</gene>
<dbReference type="Pfam" id="PF04230">
    <property type="entry name" value="PS_pyruv_trans"/>
    <property type="match status" value="1"/>
</dbReference>
<dbReference type="EMBL" id="QSTL01000013">
    <property type="protein sequence ID" value="RGM53976.1"/>
    <property type="molecule type" value="Genomic_DNA"/>
</dbReference>
<dbReference type="GO" id="GO:0016740">
    <property type="term" value="F:transferase activity"/>
    <property type="evidence" value="ECO:0007669"/>
    <property type="project" value="UniProtKB-KW"/>
</dbReference>
<keyword evidence="2" id="KW-0808">Transferase</keyword>
<dbReference type="Proteomes" id="UP000261295">
    <property type="component" value="Unassembled WGS sequence"/>
</dbReference>